<dbReference type="AlphaFoldDB" id="A0A4P6FBF3"/>
<feature type="domain" description="TadE-like" evidence="3">
    <location>
        <begin position="23"/>
        <end position="64"/>
    </location>
</feature>
<dbReference type="InterPro" id="IPR012495">
    <property type="entry name" value="TadE-like_dom"/>
</dbReference>
<keyword evidence="5" id="KW-1185">Reference proteome</keyword>
<evidence type="ECO:0000313" key="4">
    <source>
        <dbReference type="EMBL" id="QAY71629.1"/>
    </source>
</evidence>
<evidence type="ECO:0000256" key="2">
    <source>
        <dbReference type="SAM" id="Phobius"/>
    </source>
</evidence>
<feature type="transmembrane region" description="Helical" evidence="2">
    <location>
        <begin position="31"/>
        <end position="50"/>
    </location>
</feature>
<organism evidence="4 5">
    <name type="scientific">Xylanimonas protaetiae</name>
    <dbReference type="NCBI Taxonomy" id="2509457"/>
    <lineage>
        <taxon>Bacteria</taxon>
        <taxon>Bacillati</taxon>
        <taxon>Actinomycetota</taxon>
        <taxon>Actinomycetes</taxon>
        <taxon>Micrococcales</taxon>
        <taxon>Promicromonosporaceae</taxon>
        <taxon>Xylanimonas</taxon>
    </lineage>
</organism>
<evidence type="ECO:0000313" key="5">
    <source>
        <dbReference type="Proteomes" id="UP000292118"/>
    </source>
</evidence>
<gene>
    <name evidence="4" type="ORF">ET471_17620</name>
</gene>
<dbReference type="KEGG" id="xya:ET471_17620"/>
<keyword evidence="2" id="KW-1133">Transmembrane helix</keyword>
<proteinExistence type="predicted"/>
<keyword evidence="2" id="KW-0472">Membrane</keyword>
<feature type="region of interest" description="Disordered" evidence="1">
    <location>
        <begin position="1"/>
        <end position="23"/>
    </location>
</feature>
<evidence type="ECO:0000256" key="1">
    <source>
        <dbReference type="SAM" id="MobiDB-lite"/>
    </source>
</evidence>
<dbReference type="RefSeq" id="WP_129190503.1">
    <property type="nucleotide sequence ID" value="NZ_CP035493.1"/>
</dbReference>
<dbReference type="OrthoDB" id="4227347at2"/>
<dbReference type="EMBL" id="CP035493">
    <property type="protein sequence ID" value="QAY71629.1"/>
    <property type="molecule type" value="Genomic_DNA"/>
</dbReference>
<keyword evidence="2" id="KW-0812">Transmembrane</keyword>
<evidence type="ECO:0000259" key="3">
    <source>
        <dbReference type="Pfam" id="PF07811"/>
    </source>
</evidence>
<dbReference type="Pfam" id="PF07811">
    <property type="entry name" value="TadE"/>
    <property type="match status" value="1"/>
</dbReference>
<accession>A0A4P6FBF3</accession>
<name>A0A4P6FBF3_9MICO</name>
<sequence>MSPAKRQESSRPRHARPNDKERGSNTIEMSIVFPAVLVLMFLGVQGALYFHARTVAMTAATEGAKAAAVEHGTAGDGEAAALGFVDLAGGDDVMTDAGATAALSPTSATVVVTGRSLSLVPGWQPLVQQQATAPREALS</sequence>
<protein>
    <submittedName>
        <fullName evidence="4">Pilus assembly protein</fullName>
    </submittedName>
</protein>
<dbReference type="Proteomes" id="UP000292118">
    <property type="component" value="Chromosome"/>
</dbReference>
<reference evidence="4 5" key="1">
    <citation type="submission" date="2019-01" db="EMBL/GenBank/DDBJ databases">
        <title>Genome sequencing of strain FW10M-9.</title>
        <authorList>
            <person name="Heo J."/>
            <person name="Kim S.-J."/>
            <person name="Kim J.-S."/>
            <person name="Hong S.-B."/>
            <person name="Kwon S.-W."/>
        </authorList>
    </citation>
    <scope>NUCLEOTIDE SEQUENCE [LARGE SCALE GENOMIC DNA]</scope>
    <source>
        <strain evidence="4 5">FW10M-9</strain>
    </source>
</reference>